<keyword evidence="3" id="KW-1185">Reference proteome</keyword>
<evidence type="ECO:0000313" key="3">
    <source>
        <dbReference type="Proteomes" id="UP000077202"/>
    </source>
</evidence>
<organism evidence="2 3">
    <name type="scientific">Marchantia polymorpha subsp. ruderalis</name>
    <dbReference type="NCBI Taxonomy" id="1480154"/>
    <lineage>
        <taxon>Eukaryota</taxon>
        <taxon>Viridiplantae</taxon>
        <taxon>Streptophyta</taxon>
        <taxon>Embryophyta</taxon>
        <taxon>Marchantiophyta</taxon>
        <taxon>Marchantiopsida</taxon>
        <taxon>Marchantiidae</taxon>
        <taxon>Marchantiales</taxon>
        <taxon>Marchantiaceae</taxon>
        <taxon>Marchantia</taxon>
    </lineage>
</organism>
<evidence type="ECO:0000256" key="1">
    <source>
        <dbReference type="SAM" id="MobiDB-lite"/>
    </source>
</evidence>
<accession>A0A176VT92</accession>
<comment type="caution">
    <text evidence="2">The sequence shown here is derived from an EMBL/GenBank/DDBJ whole genome shotgun (WGS) entry which is preliminary data.</text>
</comment>
<feature type="region of interest" description="Disordered" evidence="1">
    <location>
        <begin position="1"/>
        <end position="23"/>
    </location>
</feature>
<evidence type="ECO:0000313" key="2">
    <source>
        <dbReference type="EMBL" id="OAE23581.1"/>
    </source>
</evidence>
<sequence length="143" mass="16534">MEWTTSSSKKKEEEEEEEQQPPVASRLYWEDKFVNAKALACSCDSRFQRTFRDSHDVIQGRKEGRKEARDTKSGHLLHVKEPAPVLTSEIRWLIDFRHPVLFSSSWKFLHATGGPVLSSMGSRHFYRDEDLPSLSRGRELALS</sequence>
<reference evidence="2" key="1">
    <citation type="submission" date="2016-03" db="EMBL/GenBank/DDBJ databases">
        <title>Mechanisms controlling the formation of the plant cell surface in tip-growing cells are functionally conserved among land plants.</title>
        <authorList>
            <person name="Honkanen S."/>
            <person name="Jones V.A."/>
            <person name="Morieri G."/>
            <person name="Champion C."/>
            <person name="Hetherington A.J."/>
            <person name="Kelly S."/>
            <person name="Saint-Marcoux D."/>
            <person name="Proust H."/>
            <person name="Prescott H."/>
            <person name="Dolan L."/>
        </authorList>
    </citation>
    <scope>NUCLEOTIDE SEQUENCE [LARGE SCALE GENOMIC DNA]</scope>
    <source>
        <tissue evidence="2">Whole gametophyte</tissue>
    </source>
</reference>
<protein>
    <submittedName>
        <fullName evidence="2">Uncharacterized protein</fullName>
    </submittedName>
</protein>
<proteinExistence type="predicted"/>
<dbReference type="EMBL" id="LVLJ01002823">
    <property type="protein sequence ID" value="OAE23581.1"/>
    <property type="molecule type" value="Genomic_DNA"/>
</dbReference>
<dbReference type="Proteomes" id="UP000077202">
    <property type="component" value="Unassembled WGS sequence"/>
</dbReference>
<gene>
    <name evidence="2" type="ORF">AXG93_4316s1120</name>
</gene>
<dbReference type="AlphaFoldDB" id="A0A176VT92"/>
<name>A0A176VT92_MARPO</name>